<dbReference type="Proteomes" id="UP000283841">
    <property type="component" value="Unassembled WGS sequence"/>
</dbReference>
<dbReference type="GO" id="GO:0005737">
    <property type="term" value="C:cytoplasm"/>
    <property type="evidence" value="ECO:0007669"/>
    <property type="project" value="TreeGrafter"/>
</dbReference>
<feature type="compositionally biased region" description="Basic and acidic residues" evidence="1">
    <location>
        <begin position="91"/>
        <end position="127"/>
    </location>
</feature>
<feature type="compositionally biased region" description="Polar residues" evidence="1">
    <location>
        <begin position="60"/>
        <end position="83"/>
    </location>
</feature>
<name>A0A443I7H4_BYSSP</name>
<dbReference type="Pfam" id="PF08316">
    <property type="entry name" value="Pal1"/>
    <property type="match status" value="1"/>
</dbReference>
<feature type="region of interest" description="Disordered" evidence="1">
    <location>
        <begin position="1"/>
        <end position="127"/>
    </location>
</feature>
<evidence type="ECO:0000256" key="1">
    <source>
        <dbReference type="SAM" id="MobiDB-lite"/>
    </source>
</evidence>
<dbReference type="EMBL" id="RCNU01000001">
    <property type="protein sequence ID" value="RWR00040.1"/>
    <property type="molecule type" value="Genomic_DNA"/>
</dbReference>
<dbReference type="PANTHER" id="PTHR28307:SF1">
    <property type="entry name" value="PAL1 CELL MORPHOLOGY PROTEIN"/>
    <property type="match status" value="1"/>
</dbReference>
<dbReference type="GeneID" id="39599341"/>
<organism evidence="2 3">
    <name type="scientific">Byssochlamys spectabilis</name>
    <name type="common">Paecilomyces variotii</name>
    <dbReference type="NCBI Taxonomy" id="264951"/>
    <lineage>
        <taxon>Eukaryota</taxon>
        <taxon>Fungi</taxon>
        <taxon>Dikarya</taxon>
        <taxon>Ascomycota</taxon>
        <taxon>Pezizomycotina</taxon>
        <taxon>Eurotiomycetes</taxon>
        <taxon>Eurotiomycetidae</taxon>
        <taxon>Eurotiales</taxon>
        <taxon>Thermoascaceae</taxon>
        <taxon>Paecilomyces</taxon>
    </lineage>
</organism>
<keyword evidence="3" id="KW-1185">Reference proteome</keyword>
<evidence type="ECO:0000313" key="2">
    <source>
        <dbReference type="EMBL" id="RWR00040.1"/>
    </source>
</evidence>
<gene>
    <name evidence="2" type="ORF">C8Q69DRAFT_45929</name>
</gene>
<evidence type="ECO:0000313" key="3">
    <source>
        <dbReference type="Proteomes" id="UP000283841"/>
    </source>
</evidence>
<dbReference type="RefSeq" id="XP_028489684.1">
    <property type="nucleotide sequence ID" value="XM_028630064.1"/>
</dbReference>
<dbReference type="InterPro" id="IPR013226">
    <property type="entry name" value="Pal1"/>
</dbReference>
<dbReference type="AlphaFoldDB" id="A0A443I7H4"/>
<feature type="compositionally biased region" description="Polar residues" evidence="1">
    <location>
        <begin position="1"/>
        <end position="19"/>
    </location>
</feature>
<reference evidence="2 3" key="1">
    <citation type="journal article" date="2018" name="Front. Microbiol.">
        <title>Genomic and genetic insights into a cosmopolitan fungus, Paecilomyces variotii (Eurotiales).</title>
        <authorList>
            <person name="Urquhart A.S."/>
            <person name="Mondo S.J."/>
            <person name="Makela M.R."/>
            <person name="Hane J.K."/>
            <person name="Wiebenga A."/>
            <person name="He G."/>
            <person name="Mihaltcheva S."/>
            <person name="Pangilinan J."/>
            <person name="Lipzen A."/>
            <person name="Barry K."/>
            <person name="de Vries R.P."/>
            <person name="Grigoriev I.V."/>
            <person name="Idnurm A."/>
        </authorList>
    </citation>
    <scope>NUCLEOTIDE SEQUENCE [LARGE SCALE GENOMIC DNA]</scope>
    <source>
        <strain evidence="2 3">CBS 101075</strain>
    </source>
</reference>
<dbReference type="VEuPathDB" id="FungiDB:C8Q69DRAFT_45929"/>
<dbReference type="PANTHER" id="PTHR28307">
    <property type="entry name" value="PROTEIN PAL1"/>
    <property type="match status" value="1"/>
</dbReference>
<sequence length="238" mass="27290">MINSNMNASTNPFRSSTNPFRRPPGARPMTMFEPAYFPVNPFDDPIPTPKPVDSKGRTSPVKNNGSLHRSRSYQSGNRAGSNRHSSRRDRVRPDVIDRLDDVADMQYHHEGPYDAVYPERNRNSKRSPVEAVKESNAMALRATHPDKIVDSIQRHRPLDGVAFFPPGSSDRDGHLYEYEEGSNMVGEEYGQFMRMPPGFKFTEEDFKNDPFYRRDFQPKRRISLRKAFGIGRSRRVAA</sequence>
<evidence type="ECO:0008006" key="4">
    <source>
        <dbReference type="Google" id="ProtNLM"/>
    </source>
</evidence>
<dbReference type="OrthoDB" id="5389892at2759"/>
<comment type="caution">
    <text evidence="2">The sequence shown here is derived from an EMBL/GenBank/DDBJ whole genome shotgun (WGS) entry which is preliminary data.</text>
</comment>
<proteinExistence type="predicted"/>
<protein>
    <recommendedName>
        <fullName evidence="4">Pal1 cell morphology protein-domain-containing protein</fullName>
    </recommendedName>
</protein>
<accession>A0A443I7H4</accession>